<dbReference type="Gene3D" id="3.40.50.300">
    <property type="entry name" value="P-loop containing nucleotide triphosphate hydrolases"/>
    <property type="match status" value="1"/>
</dbReference>
<dbReference type="EMBL" id="JBIUYY010000006">
    <property type="protein sequence ID" value="MFJ2822686.1"/>
    <property type="molecule type" value="Genomic_DNA"/>
</dbReference>
<comment type="caution">
    <text evidence="1">The sequence shown here is derived from an EMBL/GenBank/DDBJ whole genome shotgun (WGS) entry which is preliminary data.</text>
</comment>
<evidence type="ECO:0000313" key="2">
    <source>
        <dbReference type="Proteomes" id="UP001617351"/>
    </source>
</evidence>
<dbReference type="Proteomes" id="UP001617351">
    <property type="component" value="Unassembled WGS sequence"/>
</dbReference>
<name>A0ABW8EKI2_STRT5</name>
<proteinExistence type="predicted"/>
<sequence length="1007" mass="111696">MNRTAVEAFRRMESAYAPRSPELSRSVQESLSALDFEARFLALLGLSAVRASGLPHIDIGRSPGLGEWISLLRDLRARLRETDAGSPGQRIAEAITQALALYDGGIPEAPQELRATKNLRDHVSHGGAIPDGLSPVVDALVRAISDIIAKCLSDAVLTLTDGGSQELQPVVAWGGTGVSLWPFIYTRPDGSWYVYARYTGNQPDYLAFGGANYRSRPSDTDLIASLDLLLKPKRKPDDLREIFRAEVEVDLMAFADVVGTPPQYFDHLQGFGYEWGKSVSEGTQLRRDYFRVGPDGHEWRDAQDWVPYRAYLRKLANWPIVASRLRHKMEEMERQLAQEEADQLGWQPDVGSHREAHVEVTEYDGGNPRKKTFSQLIDDVDADLGVETGQTQVFFVNGEAGIGKTRAMVKAALNRSREVERHQEDKPLFLYVKSTGRVLDDLDAAVNHAVALTQNLTAERVKILCGKGLIALLIDGFDELLGGAAYSDAIDSLQDWLNALGGRGVLVVSARSSYYLNQYRSSVQRASKAISASVRHSIAEVLRWTPAEIVSFLGDYGVSAARFERLPAGDRELLGLPFFARAFAEMCRSGDYEESVTGTPSFTERLLNHYLAREERKLSYQVDSTSALLNRDELRRTFEHVAEIMVDAREREIDSSDLEFAAATALDIDDLDDREGLRERLQVLCGLAADSGTRGPTRFRFQHEVFFDNFLAGIVGRHLRAGRVSAFQRLLSRSEWRMGTVSGVVAAVDAELLIEVLAGVRLPAVQSSAASRDIVATNLGAMWTEIIRQTSEMPDRPIVDAAFAGPLDLGHTKVRNASLVNCQLDSLTLPAGTGWKLQLDQTKVKKIAAGADQTDLSGLRGVRHGDLVELLFRPSLFFYRRPDILEALNTRGVGVIDAPEKSSATVPVRMEAARHYLKNLVEYSSSTLILKDNHQPDDSRLKWTQEYQSEWKPFVDKLTKANLARLEKFSAKGSRKIKLRLQFGAANIIDEDSGVPQIQNFWAAVKG</sequence>
<protein>
    <recommendedName>
        <fullName evidence="3">NACHT domain-containing protein</fullName>
    </recommendedName>
</protein>
<evidence type="ECO:0008006" key="3">
    <source>
        <dbReference type="Google" id="ProtNLM"/>
    </source>
</evidence>
<reference evidence="1 2" key="1">
    <citation type="submission" date="2024-10" db="EMBL/GenBank/DDBJ databases">
        <title>The Natural Products Discovery Center: Release of the First 8490 Sequenced Strains for Exploring Actinobacteria Biosynthetic Diversity.</title>
        <authorList>
            <person name="Kalkreuter E."/>
            <person name="Kautsar S.A."/>
            <person name="Yang D."/>
            <person name="Bader C.D."/>
            <person name="Teijaro C.N."/>
            <person name="Fluegel L."/>
            <person name="Davis C.M."/>
            <person name="Simpson J.R."/>
            <person name="Lauterbach L."/>
            <person name="Steele A.D."/>
            <person name="Gui C."/>
            <person name="Meng S."/>
            <person name="Li G."/>
            <person name="Viehrig K."/>
            <person name="Ye F."/>
            <person name="Su P."/>
            <person name="Kiefer A.F."/>
            <person name="Nichols A."/>
            <person name="Cepeda A.J."/>
            <person name="Yan W."/>
            <person name="Fan B."/>
            <person name="Jiang Y."/>
            <person name="Adhikari A."/>
            <person name="Zheng C.-J."/>
            <person name="Schuster L."/>
            <person name="Cowan T.M."/>
            <person name="Smanski M.J."/>
            <person name="Chevrette M.G."/>
            <person name="De Carvalho L.P.S."/>
            <person name="Shen B."/>
        </authorList>
    </citation>
    <scope>NUCLEOTIDE SEQUENCE [LARGE SCALE GENOMIC DNA]</scope>
    <source>
        <strain evidence="1 2">NPDC087220</strain>
    </source>
</reference>
<dbReference type="InterPro" id="IPR027417">
    <property type="entry name" value="P-loop_NTPase"/>
</dbReference>
<evidence type="ECO:0000313" key="1">
    <source>
        <dbReference type="EMBL" id="MFJ2822686.1"/>
    </source>
</evidence>
<organism evidence="1 2">
    <name type="scientific">Streptomyces toxytricini</name>
    <name type="common">Actinomyces toxytricini</name>
    <dbReference type="NCBI Taxonomy" id="67369"/>
    <lineage>
        <taxon>Bacteria</taxon>
        <taxon>Bacillati</taxon>
        <taxon>Actinomycetota</taxon>
        <taxon>Actinomycetes</taxon>
        <taxon>Kitasatosporales</taxon>
        <taxon>Streptomycetaceae</taxon>
        <taxon>Streptomyces</taxon>
    </lineage>
</organism>
<dbReference type="RefSeq" id="WP_402381474.1">
    <property type="nucleotide sequence ID" value="NZ_JBIUYY010000006.1"/>
</dbReference>
<gene>
    <name evidence="1" type="ORF">ACIO7M_16435</name>
</gene>
<keyword evidence="2" id="KW-1185">Reference proteome</keyword>
<accession>A0ABW8EKI2</accession>